<organism evidence="1 2">
    <name type="scientific">Autumnicola patrickiae</name>
    <dbReference type="NCBI Taxonomy" id="3075591"/>
    <lineage>
        <taxon>Bacteria</taxon>
        <taxon>Pseudomonadati</taxon>
        <taxon>Bacteroidota</taxon>
        <taxon>Flavobacteriia</taxon>
        <taxon>Flavobacteriales</taxon>
        <taxon>Flavobacteriaceae</taxon>
        <taxon>Autumnicola</taxon>
    </lineage>
</organism>
<dbReference type="InterPro" id="IPR023214">
    <property type="entry name" value="HAD_sf"/>
</dbReference>
<dbReference type="Gene3D" id="1.20.1440.100">
    <property type="entry name" value="SG protein - dephosphorylation function"/>
    <property type="match status" value="1"/>
</dbReference>
<keyword evidence="2" id="KW-1185">Reference proteome</keyword>
<name>A0ABU3E4D9_9FLAO</name>
<sequence>MDNSQIHMEKIAEKTIHYYDLDGTLSTLNSTFDFIEGYLRHSNKFFRLYLTKIIMVTLMRTGNYDPYRSRNLVIILLFKGLQKSKLEKYFEEHYKKKFLNSLTPLGKELLERPETADVLLTGCTEIPAKQIALLFGFKTLISTEFYYKKEKIDGIKTDTYGSNKSRFLEKGGDRTVYYTDDLDSEKSLIPLMDEIVEVKYP</sequence>
<dbReference type="Gene3D" id="3.40.50.1000">
    <property type="entry name" value="HAD superfamily/HAD-like"/>
    <property type="match status" value="1"/>
</dbReference>
<accession>A0ABU3E4D9</accession>
<dbReference type="RefSeq" id="WP_311685805.1">
    <property type="nucleotide sequence ID" value="NZ_JAVRHM010000016.1"/>
</dbReference>
<protein>
    <submittedName>
        <fullName evidence="1">HAD family hydrolase</fullName>
        <ecNumber evidence="1">3.1.3.-</ecNumber>
    </submittedName>
</protein>
<dbReference type="Proteomes" id="UP001261624">
    <property type="component" value="Unassembled WGS sequence"/>
</dbReference>
<evidence type="ECO:0000313" key="2">
    <source>
        <dbReference type="Proteomes" id="UP001261624"/>
    </source>
</evidence>
<dbReference type="EC" id="3.1.3.-" evidence="1"/>
<evidence type="ECO:0000313" key="1">
    <source>
        <dbReference type="EMBL" id="MDT0690858.1"/>
    </source>
</evidence>
<proteinExistence type="predicted"/>
<reference evidence="1 2" key="1">
    <citation type="submission" date="2023-09" db="EMBL/GenBank/DDBJ databases">
        <authorList>
            <person name="Rey-Velasco X."/>
        </authorList>
    </citation>
    <scope>NUCLEOTIDE SEQUENCE [LARGE SCALE GENOMIC DNA]</scope>
    <source>
        <strain evidence="1 2">F188</strain>
    </source>
</reference>
<dbReference type="GO" id="GO:0016787">
    <property type="term" value="F:hydrolase activity"/>
    <property type="evidence" value="ECO:0007669"/>
    <property type="project" value="UniProtKB-KW"/>
</dbReference>
<dbReference type="EMBL" id="JAVRHM010000016">
    <property type="protein sequence ID" value="MDT0690858.1"/>
    <property type="molecule type" value="Genomic_DNA"/>
</dbReference>
<keyword evidence="1" id="KW-0378">Hydrolase</keyword>
<comment type="caution">
    <text evidence="1">The sequence shown here is derived from an EMBL/GenBank/DDBJ whole genome shotgun (WGS) entry which is preliminary data.</text>
</comment>
<dbReference type="Pfam" id="PF12710">
    <property type="entry name" value="HAD"/>
    <property type="match status" value="1"/>
</dbReference>
<gene>
    <name evidence="1" type="ORF">RM549_13755</name>
</gene>